<protein>
    <submittedName>
        <fullName evidence="8">Uncharacterized protein</fullName>
    </submittedName>
</protein>
<dbReference type="EMBL" id="JADBJN010000001">
    <property type="protein sequence ID" value="KAG5683396.1"/>
    <property type="molecule type" value="Genomic_DNA"/>
</dbReference>
<gene>
    <name evidence="8" type="ORF">PVAND_012681</name>
</gene>
<sequence>MLNNLQLFDKFPKAIYYILCNTFLERFTSGGLFAILALYLNQNLLYDQDASTALYHICDFILHLATIFSAILADSWLGLYKTLFIMSITFCMGCATLFFAAVGISLDFTRILSIIALMAISIGAGSCRCNLNVFGANQFKNENLSSIDFFYTVQFCILKFGHVLGMISFPLFRESFGCFSKVNCYSFVFAIAAVIMALSTYVLWKGKENYIYDIPRGNVFVKFCRCIFYALKRKYQDNCMLPRNHWLEHAEIKFGSRFISESKGVLNIIVMFMPLPIFWALVQQQSSRWVFQASKMDGDFGWIRIKPDQLIAFIPMFIVILVPIFDRILFPILAKISIKSPLQKMTCGMICAGFSFLISAYLEVMISQQQVSMLWLFPQYLLIAASEVLVWLASLAFAYTQACSSMKSIINSFVYLTVAGGNLIVFFISAANLFDSQLYEFLFFAFLMFLDTGVFIMLSIKYKYIEIDVVNNNNCDNNDNYVNKIDV</sequence>
<dbReference type="AlphaFoldDB" id="A0A9J6CN97"/>
<dbReference type="OrthoDB" id="7785950at2759"/>
<feature type="transmembrane region" description="Helical" evidence="7">
    <location>
        <begin position="409"/>
        <end position="429"/>
    </location>
</feature>
<dbReference type="InterPro" id="IPR036259">
    <property type="entry name" value="MFS_trans_sf"/>
</dbReference>
<keyword evidence="5 7" id="KW-1133">Transmembrane helix</keyword>
<dbReference type="SUPFAM" id="SSF103473">
    <property type="entry name" value="MFS general substrate transporter"/>
    <property type="match status" value="1"/>
</dbReference>
<comment type="caution">
    <text evidence="8">The sequence shown here is derived from an EMBL/GenBank/DDBJ whole genome shotgun (WGS) entry which is preliminary data.</text>
</comment>
<dbReference type="PANTHER" id="PTHR11654">
    <property type="entry name" value="OLIGOPEPTIDE TRANSPORTER-RELATED"/>
    <property type="match status" value="1"/>
</dbReference>
<evidence type="ECO:0000256" key="3">
    <source>
        <dbReference type="ARBA" id="ARBA00022692"/>
    </source>
</evidence>
<evidence type="ECO:0000256" key="7">
    <source>
        <dbReference type="SAM" id="Phobius"/>
    </source>
</evidence>
<keyword evidence="3 7" id="KW-0812">Transmembrane</keyword>
<dbReference type="GO" id="GO:0016020">
    <property type="term" value="C:membrane"/>
    <property type="evidence" value="ECO:0007669"/>
    <property type="project" value="UniProtKB-SubCell"/>
</dbReference>
<evidence type="ECO:0000256" key="6">
    <source>
        <dbReference type="ARBA" id="ARBA00023136"/>
    </source>
</evidence>
<evidence type="ECO:0000256" key="1">
    <source>
        <dbReference type="ARBA" id="ARBA00004141"/>
    </source>
</evidence>
<dbReference type="Gene3D" id="1.20.1250.20">
    <property type="entry name" value="MFS general substrate transporter like domains"/>
    <property type="match status" value="1"/>
</dbReference>
<organism evidence="8 9">
    <name type="scientific">Polypedilum vanderplanki</name>
    <name type="common">Sleeping chironomid midge</name>
    <dbReference type="NCBI Taxonomy" id="319348"/>
    <lineage>
        <taxon>Eukaryota</taxon>
        <taxon>Metazoa</taxon>
        <taxon>Ecdysozoa</taxon>
        <taxon>Arthropoda</taxon>
        <taxon>Hexapoda</taxon>
        <taxon>Insecta</taxon>
        <taxon>Pterygota</taxon>
        <taxon>Neoptera</taxon>
        <taxon>Endopterygota</taxon>
        <taxon>Diptera</taxon>
        <taxon>Nematocera</taxon>
        <taxon>Chironomoidea</taxon>
        <taxon>Chironomidae</taxon>
        <taxon>Chironominae</taxon>
        <taxon>Polypedilum</taxon>
        <taxon>Polypedilum</taxon>
    </lineage>
</organism>
<keyword evidence="4" id="KW-0653">Protein transport</keyword>
<feature type="transmembrane region" description="Helical" evidence="7">
    <location>
        <begin position="342"/>
        <end position="362"/>
    </location>
</feature>
<feature type="transmembrane region" description="Helical" evidence="7">
    <location>
        <begin position="111"/>
        <end position="134"/>
    </location>
</feature>
<name>A0A9J6CN97_POLVA</name>
<reference evidence="8" key="1">
    <citation type="submission" date="2021-03" db="EMBL/GenBank/DDBJ databases">
        <title>Chromosome level genome of the anhydrobiotic midge Polypedilum vanderplanki.</title>
        <authorList>
            <person name="Yoshida Y."/>
            <person name="Kikawada T."/>
            <person name="Gusev O."/>
        </authorList>
    </citation>
    <scope>NUCLEOTIDE SEQUENCE</scope>
    <source>
        <strain evidence="8">NIAS01</strain>
        <tissue evidence="8">Whole body or cell culture</tissue>
    </source>
</reference>
<feature type="transmembrane region" description="Helical" evidence="7">
    <location>
        <begin position="310"/>
        <end position="330"/>
    </location>
</feature>
<feature type="transmembrane region" description="Helical" evidence="7">
    <location>
        <begin position="52"/>
        <end position="72"/>
    </location>
</feature>
<evidence type="ECO:0000313" key="9">
    <source>
        <dbReference type="Proteomes" id="UP001107558"/>
    </source>
</evidence>
<comment type="similarity">
    <text evidence="2">Belongs to the major facilitator superfamily. Proton-dependent oligopeptide transporter (POT/PTR) (TC 2.A.17) family.</text>
</comment>
<dbReference type="GO" id="GO:0015833">
    <property type="term" value="P:peptide transport"/>
    <property type="evidence" value="ECO:0007669"/>
    <property type="project" value="UniProtKB-KW"/>
</dbReference>
<evidence type="ECO:0000256" key="2">
    <source>
        <dbReference type="ARBA" id="ARBA00005982"/>
    </source>
</evidence>
<feature type="transmembrane region" description="Helical" evidence="7">
    <location>
        <begin position="441"/>
        <end position="460"/>
    </location>
</feature>
<feature type="transmembrane region" description="Helical" evidence="7">
    <location>
        <begin position="84"/>
        <end position="104"/>
    </location>
</feature>
<keyword evidence="9" id="KW-1185">Reference proteome</keyword>
<feature type="transmembrane region" description="Helical" evidence="7">
    <location>
        <begin position="264"/>
        <end position="282"/>
    </location>
</feature>
<dbReference type="Proteomes" id="UP001107558">
    <property type="component" value="Chromosome 1"/>
</dbReference>
<comment type="subcellular location">
    <subcellularLocation>
        <location evidence="1">Membrane</location>
        <topology evidence="1">Multi-pass membrane protein</topology>
    </subcellularLocation>
</comment>
<feature type="transmembrane region" description="Helical" evidence="7">
    <location>
        <begin position="184"/>
        <end position="204"/>
    </location>
</feature>
<keyword evidence="6 7" id="KW-0472">Membrane</keyword>
<evidence type="ECO:0000313" key="8">
    <source>
        <dbReference type="EMBL" id="KAG5683396.1"/>
    </source>
</evidence>
<feature type="transmembrane region" description="Helical" evidence="7">
    <location>
        <begin position="374"/>
        <end position="397"/>
    </location>
</feature>
<feature type="transmembrane region" description="Helical" evidence="7">
    <location>
        <begin position="149"/>
        <end position="172"/>
    </location>
</feature>
<dbReference type="InterPro" id="IPR000109">
    <property type="entry name" value="POT_fam"/>
</dbReference>
<dbReference type="GO" id="GO:0022857">
    <property type="term" value="F:transmembrane transporter activity"/>
    <property type="evidence" value="ECO:0007669"/>
    <property type="project" value="InterPro"/>
</dbReference>
<proteinExistence type="inferred from homology"/>
<evidence type="ECO:0000256" key="5">
    <source>
        <dbReference type="ARBA" id="ARBA00022989"/>
    </source>
</evidence>
<feature type="transmembrane region" description="Helical" evidence="7">
    <location>
        <begin position="15"/>
        <end position="40"/>
    </location>
</feature>
<accession>A0A9J6CN97</accession>
<evidence type="ECO:0000256" key="4">
    <source>
        <dbReference type="ARBA" id="ARBA00022856"/>
    </source>
</evidence>
<feature type="transmembrane region" description="Helical" evidence="7">
    <location>
        <begin position="210"/>
        <end position="231"/>
    </location>
</feature>
<dbReference type="Pfam" id="PF00854">
    <property type="entry name" value="PTR2"/>
    <property type="match status" value="1"/>
</dbReference>
<keyword evidence="4" id="KW-0571">Peptide transport</keyword>
<keyword evidence="4" id="KW-0813">Transport</keyword>